<protein>
    <submittedName>
        <fullName evidence="1">Retrovirus-related Pol polyprotein from type-1 retrotransposable element R1</fullName>
    </submittedName>
</protein>
<dbReference type="InterPro" id="IPR043502">
    <property type="entry name" value="DNA/RNA_pol_sf"/>
</dbReference>
<comment type="caution">
    <text evidence="1">The sequence shown here is derived from an EMBL/GenBank/DDBJ whole genome shotgun (WGS) entry which is preliminary data.</text>
</comment>
<dbReference type="AlphaFoldDB" id="A0AAV4FLY4"/>
<dbReference type="Proteomes" id="UP000762676">
    <property type="component" value="Unassembled WGS sequence"/>
</dbReference>
<dbReference type="SUPFAM" id="SSF56672">
    <property type="entry name" value="DNA/RNA polymerases"/>
    <property type="match status" value="1"/>
</dbReference>
<keyword evidence="2" id="KW-1185">Reference proteome</keyword>
<reference evidence="1 2" key="1">
    <citation type="journal article" date="2021" name="Elife">
        <title>Chloroplast acquisition without the gene transfer in kleptoplastic sea slugs, Plakobranchus ocellatus.</title>
        <authorList>
            <person name="Maeda T."/>
            <person name="Takahashi S."/>
            <person name="Yoshida T."/>
            <person name="Shimamura S."/>
            <person name="Takaki Y."/>
            <person name="Nagai Y."/>
            <person name="Toyoda A."/>
            <person name="Suzuki Y."/>
            <person name="Arimoto A."/>
            <person name="Ishii H."/>
            <person name="Satoh N."/>
            <person name="Nishiyama T."/>
            <person name="Hasebe M."/>
            <person name="Maruyama T."/>
            <person name="Minagawa J."/>
            <person name="Obokata J."/>
            <person name="Shigenobu S."/>
        </authorList>
    </citation>
    <scope>NUCLEOTIDE SEQUENCE [LARGE SCALE GENOMIC DNA]</scope>
</reference>
<dbReference type="EMBL" id="BMAT01007884">
    <property type="protein sequence ID" value="GFR73371.1"/>
    <property type="molecule type" value="Genomic_DNA"/>
</dbReference>
<evidence type="ECO:0000313" key="1">
    <source>
        <dbReference type="EMBL" id="GFR73371.1"/>
    </source>
</evidence>
<evidence type="ECO:0000313" key="2">
    <source>
        <dbReference type="Proteomes" id="UP000762676"/>
    </source>
</evidence>
<name>A0AAV4FLY4_9GAST</name>
<proteinExistence type="predicted"/>
<dbReference type="InterPro" id="IPR052560">
    <property type="entry name" value="RdDP_mobile_element"/>
</dbReference>
<dbReference type="PANTHER" id="PTHR36688">
    <property type="entry name" value="ENDO/EXONUCLEASE/PHOSPHATASE DOMAIN-CONTAINING PROTEIN"/>
    <property type="match status" value="1"/>
</dbReference>
<accession>A0AAV4FLY4</accession>
<gene>
    <name evidence="1" type="ORF">ElyMa_003865800</name>
</gene>
<dbReference type="PANTHER" id="PTHR36688:SF1">
    <property type="entry name" value="ENDONUCLEASE_EXONUCLEASE_PHOSPHATASE DOMAIN-CONTAINING PROTEIN"/>
    <property type="match status" value="1"/>
</dbReference>
<sequence length="450" mass="51162">MARMSLTVEENLTPDQAGFRPGRSTCGQLLNLTQYIEDGFEEKQITGTVFVDLTAAYDTVNHKILLLKVAKMIKNKKIVSIIQTLLESRRFFVEMDGRKSRVDRTRRFIYADDLCLATQSTSFNAIETRLTDALSSLTNYYTENSLNANPRKTQVCAFHLNNHQANTKLEIIWTDQPLKYDEHPVYLGVTLDRTLSFSQHAMNVKAKVAARNSLLRKLANSNWGADPKTLRATALALSYSTAEYSSAVWARSCHAKKVDAELNNACRIVTGQLRPTTLPLLYRTAGIAPPDICRQTHGSTEKHKQETDLRHPLFDHSYPRARLKSRKSFKTVESVQPDQAASHRLELWNTWDNTTNEAIQPPKEQLPSGRELQRKDWVTLNRARAKVGKTASTLHKWKLRPNSECPCGNQNQTMDHILSECTEGPHCTDQDLRDCTDAAQAWITHWRDKI</sequence>
<organism evidence="1 2">
    <name type="scientific">Elysia marginata</name>
    <dbReference type="NCBI Taxonomy" id="1093978"/>
    <lineage>
        <taxon>Eukaryota</taxon>
        <taxon>Metazoa</taxon>
        <taxon>Spiralia</taxon>
        <taxon>Lophotrochozoa</taxon>
        <taxon>Mollusca</taxon>
        <taxon>Gastropoda</taxon>
        <taxon>Heterobranchia</taxon>
        <taxon>Euthyneura</taxon>
        <taxon>Panpulmonata</taxon>
        <taxon>Sacoglossa</taxon>
        <taxon>Placobranchoidea</taxon>
        <taxon>Plakobranchidae</taxon>
        <taxon>Elysia</taxon>
    </lineage>
</organism>